<evidence type="ECO:0000256" key="4">
    <source>
        <dbReference type="RuleBase" id="RU367086"/>
    </source>
</evidence>
<dbReference type="InterPro" id="IPR039770">
    <property type="entry name" value="Rpf2"/>
</dbReference>
<comment type="caution">
    <text evidence="7">The sequence shown here is derived from an EMBL/GenBank/DDBJ whole genome shotgun (WGS) entry which is preliminary data.</text>
</comment>
<dbReference type="Pfam" id="PF04427">
    <property type="entry name" value="Brix"/>
    <property type="match status" value="1"/>
</dbReference>
<comment type="similarity">
    <text evidence="2 4">Belongs to the RPF2 family.</text>
</comment>
<evidence type="ECO:0000256" key="2">
    <source>
        <dbReference type="ARBA" id="ARBA00010782"/>
    </source>
</evidence>
<organism evidence="7 8">
    <name type="scientific">Thelephora terrestris</name>
    <dbReference type="NCBI Taxonomy" id="56493"/>
    <lineage>
        <taxon>Eukaryota</taxon>
        <taxon>Fungi</taxon>
        <taxon>Dikarya</taxon>
        <taxon>Basidiomycota</taxon>
        <taxon>Agaricomycotina</taxon>
        <taxon>Agaricomycetes</taxon>
        <taxon>Thelephorales</taxon>
        <taxon>Thelephoraceae</taxon>
        <taxon>Thelephora</taxon>
    </lineage>
</organism>
<dbReference type="EMBL" id="WIUZ02000012">
    <property type="protein sequence ID" value="KAF9782455.1"/>
    <property type="molecule type" value="Genomic_DNA"/>
</dbReference>
<reference evidence="7" key="1">
    <citation type="journal article" date="2020" name="Nat. Commun.">
        <title>Large-scale genome sequencing of mycorrhizal fungi provides insights into the early evolution of symbiotic traits.</title>
        <authorList>
            <person name="Miyauchi S."/>
            <person name="Kiss E."/>
            <person name="Kuo A."/>
            <person name="Drula E."/>
            <person name="Kohler A."/>
            <person name="Sanchez-Garcia M."/>
            <person name="Morin E."/>
            <person name="Andreopoulos B."/>
            <person name="Barry K.W."/>
            <person name="Bonito G."/>
            <person name="Buee M."/>
            <person name="Carver A."/>
            <person name="Chen C."/>
            <person name="Cichocki N."/>
            <person name="Clum A."/>
            <person name="Culley D."/>
            <person name="Crous P.W."/>
            <person name="Fauchery L."/>
            <person name="Girlanda M."/>
            <person name="Hayes R.D."/>
            <person name="Keri Z."/>
            <person name="LaButti K."/>
            <person name="Lipzen A."/>
            <person name="Lombard V."/>
            <person name="Magnuson J."/>
            <person name="Maillard F."/>
            <person name="Murat C."/>
            <person name="Nolan M."/>
            <person name="Ohm R.A."/>
            <person name="Pangilinan J."/>
            <person name="Pereira M.F."/>
            <person name="Perotto S."/>
            <person name="Peter M."/>
            <person name="Pfister S."/>
            <person name="Riley R."/>
            <person name="Sitrit Y."/>
            <person name="Stielow J.B."/>
            <person name="Szollosi G."/>
            <person name="Zifcakova L."/>
            <person name="Stursova M."/>
            <person name="Spatafora J.W."/>
            <person name="Tedersoo L."/>
            <person name="Vaario L.M."/>
            <person name="Yamada A."/>
            <person name="Yan M."/>
            <person name="Wang P."/>
            <person name="Xu J."/>
            <person name="Bruns T."/>
            <person name="Baldrian P."/>
            <person name="Vilgalys R."/>
            <person name="Dunand C."/>
            <person name="Henrissat B."/>
            <person name="Grigoriev I.V."/>
            <person name="Hibbett D."/>
            <person name="Nagy L.G."/>
            <person name="Martin F.M."/>
        </authorList>
    </citation>
    <scope>NUCLEOTIDE SEQUENCE</scope>
    <source>
        <strain evidence="7">UH-Tt-Lm1</strain>
    </source>
</reference>
<sequence length="315" mass="35779">MLRTVKPKNARSKRALEAREPKEVEDPRTVIFVKGTHTGERLNTVMKDLMALKRPYSVSFSKKNTIRPFEDHSSLEFWALKNDASIFVVGQNSKKRPDNLTFARIFDNRLLDMCEVGVENIVSMEQLKTPKSTPGHKPLMHFSSELFDSHPRYTQLKTMLMDLFNGQVIDSVCLSGLEHVISVTVAPDTQDLISASSATLPTVHVRTYTFKMLPSGVKTPRVELTPMGPHFDLVLRRNREADEDLMKAALKRSKIAKKDTESGLGKKRKNLEVDEMGDLRGRVHVGSQSLDKLQRKKVKALRGDDSERVRKRVRT</sequence>
<dbReference type="SMART" id="SM00879">
    <property type="entry name" value="Brix"/>
    <property type="match status" value="1"/>
</dbReference>
<evidence type="ECO:0000256" key="1">
    <source>
        <dbReference type="ARBA" id="ARBA00004604"/>
    </source>
</evidence>
<protein>
    <recommendedName>
        <fullName evidence="4">Ribosome production factor 2 homolog</fullName>
    </recommendedName>
    <alternativeName>
        <fullName evidence="4">Ribosome biogenesis protein RPF2 homolog</fullName>
    </alternativeName>
</protein>
<feature type="region of interest" description="Disordered" evidence="5">
    <location>
        <begin position="256"/>
        <end position="315"/>
    </location>
</feature>
<feature type="compositionally biased region" description="Basic residues" evidence="5">
    <location>
        <begin position="1"/>
        <end position="13"/>
    </location>
</feature>
<evidence type="ECO:0000313" key="8">
    <source>
        <dbReference type="Proteomes" id="UP000736335"/>
    </source>
</evidence>
<evidence type="ECO:0000259" key="6">
    <source>
        <dbReference type="PROSITE" id="PS50833"/>
    </source>
</evidence>
<dbReference type="GO" id="GO:0000463">
    <property type="term" value="P:maturation of LSU-rRNA from tricistronic rRNA transcript (SSU-rRNA, 5.8S rRNA, LSU-rRNA)"/>
    <property type="evidence" value="ECO:0007669"/>
    <property type="project" value="TreeGrafter"/>
</dbReference>
<feature type="region of interest" description="Disordered" evidence="5">
    <location>
        <begin position="1"/>
        <end position="22"/>
    </location>
</feature>
<dbReference type="PROSITE" id="PS50833">
    <property type="entry name" value="BRIX"/>
    <property type="match status" value="1"/>
</dbReference>
<dbReference type="InterPro" id="IPR007109">
    <property type="entry name" value="Brix"/>
</dbReference>
<proteinExistence type="inferred from homology"/>
<dbReference type="GO" id="GO:0000027">
    <property type="term" value="P:ribosomal large subunit assembly"/>
    <property type="evidence" value="ECO:0007669"/>
    <property type="project" value="InterPro"/>
</dbReference>
<dbReference type="AlphaFoldDB" id="A0A9P6HCK3"/>
<name>A0A9P6HCK3_9AGAM</name>
<evidence type="ECO:0000256" key="3">
    <source>
        <dbReference type="ARBA" id="ARBA00023242"/>
    </source>
</evidence>
<dbReference type="GO" id="GO:0005730">
    <property type="term" value="C:nucleolus"/>
    <property type="evidence" value="ECO:0007669"/>
    <property type="project" value="UniProtKB-SubCell"/>
</dbReference>
<dbReference type="PANTHER" id="PTHR12728:SF0">
    <property type="entry name" value="RIBOSOME PRODUCTION FACTOR 2 HOMOLOG"/>
    <property type="match status" value="1"/>
</dbReference>
<keyword evidence="3 4" id="KW-0539">Nucleus</keyword>
<dbReference type="PANTHER" id="PTHR12728">
    <property type="entry name" value="BRIX DOMAIN CONTAINING PROTEIN"/>
    <property type="match status" value="1"/>
</dbReference>
<dbReference type="Proteomes" id="UP000736335">
    <property type="component" value="Unassembled WGS sequence"/>
</dbReference>
<comment type="subcellular location">
    <subcellularLocation>
        <location evidence="1 4">Nucleus</location>
        <location evidence="1 4">Nucleolus</location>
    </subcellularLocation>
</comment>
<accession>A0A9P6HCK3</accession>
<feature type="domain" description="Brix" evidence="6">
    <location>
        <begin position="28"/>
        <end position="244"/>
    </location>
</feature>
<dbReference type="OrthoDB" id="407658at2759"/>
<gene>
    <name evidence="7" type="ORF">BJ322DRAFT_1101047</name>
</gene>
<keyword evidence="8" id="KW-1185">Reference proteome</keyword>
<evidence type="ECO:0000313" key="7">
    <source>
        <dbReference type="EMBL" id="KAF9782455.1"/>
    </source>
</evidence>
<evidence type="ECO:0000256" key="5">
    <source>
        <dbReference type="SAM" id="MobiDB-lite"/>
    </source>
</evidence>
<reference evidence="7" key="2">
    <citation type="submission" date="2020-11" db="EMBL/GenBank/DDBJ databases">
        <authorList>
            <consortium name="DOE Joint Genome Institute"/>
            <person name="Kuo A."/>
            <person name="Miyauchi S."/>
            <person name="Kiss E."/>
            <person name="Drula E."/>
            <person name="Kohler A."/>
            <person name="Sanchez-Garcia M."/>
            <person name="Andreopoulos B."/>
            <person name="Barry K.W."/>
            <person name="Bonito G."/>
            <person name="Buee M."/>
            <person name="Carver A."/>
            <person name="Chen C."/>
            <person name="Cichocki N."/>
            <person name="Clum A."/>
            <person name="Culley D."/>
            <person name="Crous P.W."/>
            <person name="Fauchery L."/>
            <person name="Girlanda M."/>
            <person name="Hayes R."/>
            <person name="Keri Z."/>
            <person name="Labutti K."/>
            <person name="Lipzen A."/>
            <person name="Lombard V."/>
            <person name="Magnuson J."/>
            <person name="Maillard F."/>
            <person name="Morin E."/>
            <person name="Murat C."/>
            <person name="Nolan M."/>
            <person name="Ohm R."/>
            <person name="Pangilinan J."/>
            <person name="Pereira M."/>
            <person name="Perotto S."/>
            <person name="Peter M."/>
            <person name="Riley R."/>
            <person name="Sitrit Y."/>
            <person name="Stielow B."/>
            <person name="Szollosi G."/>
            <person name="Zifcakova L."/>
            <person name="Stursova M."/>
            <person name="Spatafora J.W."/>
            <person name="Tedersoo L."/>
            <person name="Vaario L.-M."/>
            <person name="Yamada A."/>
            <person name="Yan M."/>
            <person name="Wang P."/>
            <person name="Xu J."/>
            <person name="Bruns T."/>
            <person name="Baldrian P."/>
            <person name="Vilgalys R."/>
            <person name="Henrissat B."/>
            <person name="Grigoriev I.V."/>
            <person name="Hibbett D."/>
            <person name="Nagy L.G."/>
            <person name="Martin F.M."/>
        </authorList>
    </citation>
    <scope>NUCLEOTIDE SEQUENCE</scope>
    <source>
        <strain evidence="7">UH-Tt-Lm1</strain>
    </source>
</reference>
<dbReference type="GO" id="GO:0019843">
    <property type="term" value="F:rRNA binding"/>
    <property type="evidence" value="ECO:0007669"/>
    <property type="project" value="UniProtKB-UniRule"/>
</dbReference>